<dbReference type="SUPFAM" id="SSF103473">
    <property type="entry name" value="MFS general substrate transporter"/>
    <property type="match status" value="1"/>
</dbReference>
<dbReference type="EMBL" id="BPLR01015329">
    <property type="protein sequence ID" value="GIY75367.1"/>
    <property type="molecule type" value="Genomic_DNA"/>
</dbReference>
<comment type="caution">
    <text evidence="6">The sequence shown here is derived from an EMBL/GenBank/DDBJ whole genome shotgun (WGS) entry which is preliminary data.</text>
</comment>
<evidence type="ECO:0000313" key="6">
    <source>
        <dbReference type="EMBL" id="GIY75367.1"/>
    </source>
</evidence>
<proteinExistence type="predicted"/>
<sequence>LYVPGLCVLPIAFIGCEPIAIVVLLSLAVSINGFIYSGFNVIHVDMCPEFAGTLMGITNCIANLPGFLAPSFVGWIVEDGHTLQNWGKVFITTSVIFSSVVQSSIFSVQQNSNHGRRILSL</sequence>
<reference evidence="6 7" key="1">
    <citation type="submission" date="2021-06" db="EMBL/GenBank/DDBJ databases">
        <title>Caerostris extrusa draft genome.</title>
        <authorList>
            <person name="Kono N."/>
            <person name="Arakawa K."/>
        </authorList>
    </citation>
    <scope>NUCLEOTIDE SEQUENCE [LARGE SCALE GENOMIC DNA]</scope>
</reference>
<dbReference type="PANTHER" id="PTHR11662:SF399">
    <property type="entry name" value="FI19708P1-RELATED"/>
    <property type="match status" value="1"/>
</dbReference>
<dbReference type="PANTHER" id="PTHR11662">
    <property type="entry name" value="SOLUTE CARRIER FAMILY 17"/>
    <property type="match status" value="1"/>
</dbReference>
<feature type="non-terminal residue" evidence="6">
    <location>
        <position position="1"/>
    </location>
</feature>
<evidence type="ECO:0000256" key="3">
    <source>
        <dbReference type="ARBA" id="ARBA00022989"/>
    </source>
</evidence>
<evidence type="ECO:0000256" key="1">
    <source>
        <dbReference type="ARBA" id="ARBA00004141"/>
    </source>
</evidence>
<evidence type="ECO:0000256" key="4">
    <source>
        <dbReference type="ARBA" id="ARBA00023136"/>
    </source>
</evidence>
<comment type="subcellular location">
    <subcellularLocation>
        <location evidence="1">Membrane</location>
        <topology evidence="1">Multi-pass membrane protein</topology>
    </subcellularLocation>
</comment>
<feature type="transmembrane region" description="Helical" evidence="5">
    <location>
        <begin position="89"/>
        <end position="108"/>
    </location>
</feature>
<evidence type="ECO:0000256" key="5">
    <source>
        <dbReference type="SAM" id="Phobius"/>
    </source>
</evidence>
<dbReference type="GO" id="GO:0022857">
    <property type="term" value="F:transmembrane transporter activity"/>
    <property type="evidence" value="ECO:0007669"/>
    <property type="project" value="TreeGrafter"/>
</dbReference>
<dbReference type="InterPro" id="IPR036259">
    <property type="entry name" value="MFS_trans_sf"/>
</dbReference>
<keyword evidence="7" id="KW-1185">Reference proteome</keyword>
<evidence type="ECO:0000313" key="7">
    <source>
        <dbReference type="Proteomes" id="UP001054945"/>
    </source>
</evidence>
<dbReference type="InterPro" id="IPR050382">
    <property type="entry name" value="MFS_Na/Anion_cotransporter"/>
</dbReference>
<feature type="transmembrane region" description="Helical" evidence="5">
    <location>
        <begin position="54"/>
        <end position="77"/>
    </location>
</feature>
<keyword evidence="3 5" id="KW-1133">Transmembrane helix</keyword>
<keyword evidence="2 5" id="KW-0812">Transmembrane</keyword>
<accession>A0AAV4VY56</accession>
<gene>
    <name evidence="6" type="primary">Picot_44</name>
    <name evidence="6" type="ORF">CEXT_255372</name>
</gene>
<dbReference type="GO" id="GO:0016020">
    <property type="term" value="C:membrane"/>
    <property type="evidence" value="ECO:0007669"/>
    <property type="project" value="UniProtKB-SubCell"/>
</dbReference>
<dbReference type="GO" id="GO:0006820">
    <property type="term" value="P:monoatomic anion transport"/>
    <property type="evidence" value="ECO:0007669"/>
    <property type="project" value="TreeGrafter"/>
</dbReference>
<evidence type="ECO:0000256" key="2">
    <source>
        <dbReference type="ARBA" id="ARBA00022692"/>
    </source>
</evidence>
<name>A0AAV4VY56_CAEEX</name>
<dbReference type="Proteomes" id="UP001054945">
    <property type="component" value="Unassembled WGS sequence"/>
</dbReference>
<dbReference type="Gene3D" id="1.20.1250.20">
    <property type="entry name" value="MFS general substrate transporter like domains"/>
    <property type="match status" value="1"/>
</dbReference>
<dbReference type="AlphaFoldDB" id="A0AAV4VY56"/>
<keyword evidence="4 5" id="KW-0472">Membrane</keyword>
<feature type="transmembrane region" description="Helical" evidence="5">
    <location>
        <begin position="19"/>
        <end position="42"/>
    </location>
</feature>
<protein>
    <submittedName>
        <fullName evidence="6">Inorganic phosphate cotransporter</fullName>
    </submittedName>
</protein>
<organism evidence="6 7">
    <name type="scientific">Caerostris extrusa</name>
    <name type="common">Bark spider</name>
    <name type="synonym">Caerostris bankana</name>
    <dbReference type="NCBI Taxonomy" id="172846"/>
    <lineage>
        <taxon>Eukaryota</taxon>
        <taxon>Metazoa</taxon>
        <taxon>Ecdysozoa</taxon>
        <taxon>Arthropoda</taxon>
        <taxon>Chelicerata</taxon>
        <taxon>Arachnida</taxon>
        <taxon>Araneae</taxon>
        <taxon>Araneomorphae</taxon>
        <taxon>Entelegynae</taxon>
        <taxon>Araneoidea</taxon>
        <taxon>Araneidae</taxon>
        <taxon>Caerostris</taxon>
    </lineage>
</organism>